<feature type="domain" description="Peptidase M28" evidence="2">
    <location>
        <begin position="301"/>
        <end position="427"/>
    </location>
</feature>
<dbReference type="InterPro" id="IPR007484">
    <property type="entry name" value="Peptidase_M28"/>
</dbReference>
<dbReference type="GO" id="GO:0008235">
    <property type="term" value="F:metalloexopeptidase activity"/>
    <property type="evidence" value="ECO:0007669"/>
    <property type="project" value="InterPro"/>
</dbReference>
<dbReference type="GO" id="GO:0006508">
    <property type="term" value="P:proteolysis"/>
    <property type="evidence" value="ECO:0007669"/>
    <property type="project" value="InterPro"/>
</dbReference>
<dbReference type="PROSITE" id="PS51257">
    <property type="entry name" value="PROKAR_LIPOPROTEIN"/>
    <property type="match status" value="1"/>
</dbReference>
<feature type="signal peptide" evidence="1">
    <location>
        <begin position="1"/>
        <end position="21"/>
    </location>
</feature>
<organism evidence="3">
    <name type="scientific">uncultured Gemmatimonadaceae bacterium</name>
    <dbReference type="NCBI Taxonomy" id="246130"/>
    <lineage>
        <taxon>Bacteria</taxon>
        <taxon>Pseudomonadati</taxon>
        <taxon>Gemmatimonadota</taxon>
        <taxon>Gemmatimonadia</taxon>
        <taxon>Gemmatimonadales</taxon>
        <taxon>Gemmatimonadaceae</taxon>
        <taxon>environmental samples</taxon>
    </lineage>
</organism>
<sequence length="437" mass="45782">MRVCRAIALPAVLLLAAACQARTAQSPPAPRAALPVVAGPLPRLRAGDGIDTSYLRDVARDLASDAFEGRKTGARGARRAAAYIADRCRQIGFSPVAGRSYLHPVALTEQAIDSAGTTVRITGPGVDTTFVYFTDFIPDVGTAATLRGFGGDMVYVGRATDIVTEPGALPPLRGAVALMRGEFGVLGAAADTLRARGASGVLQVVEDPRRYRLYRKTRGPARLYDADSSVTSSFIPPLPAVITGPRMTVTLYRPLTGVGSGSWNDAYLNGLAAGLPKPQPLRGWRAEVRFRSAARAVEAENVACVLPGRGGPAADSAIALIAHYDHLGVGVPDERGDSIYNGFADNAVGVALTLAVGEAVARGAAQGGAPLRHALLLLFPVGEEQGLLGADHLAANPVWPLRRMRAMLNLDANAPLARPRAWRIAGDEQGLLTALVE</sequence>
<dbReference type="Pfam" id="PF04389">
    <property type="entry name" value="Peptidase_M28"/>
    <property type="match status" value="1"/>
</dbReference>
<keyword evidence="1" id="KW-0732">Signal</keyword>
<dbReference type="PANTHER" id="PTHR12147">
    <property type="entry name" value="METALLOPEPTIDASE M28 FAMILY MEMBER"/>
    <property type="match status" value="1"/>
</dbReference>
<name>A0A6J4M4J7_9BACT</name>
<dbReference type="Gene3D" id="3.40.630.10">
    <property type="entry name" value="Zn peptidases"/>
    <property type="match status" value="1"/>
</dbReference>
<dbReference type="SUPFAM" id="SSF53187">
    <property type="entry name" value="Zn-dependent exopeptidases"/>
    <property type="match status" value="1"/>
</dbReference>
<dbReference type="PANTHER" id="PTHR12147:SF26">
    <property type="entry name" value="PEPTIDASE M28 DOMAIN-CONTAINING PROTEIN"/>
    <property type="match status" value="1"/>
</dbReference>
<proteinExistence type="predicted"/>
<evidence type="ECO:0000259" key="2">
    <source>
        <dbReference type="Pfam" id="PF04389"/>
    </source>
</evidence>
<feature type="chain" id="PRO_5026805282" description="Peptidase M28 domain-containing protein" evidence="1">
    <location>
        <begin position="22"/>
        <end position="437"/>
    </location>
</feature>
<dbReference type="InterPro" id="IPR045175">
    <property type="entry name" value="M28_fam"/>
</dbReference>
<gene>
    <name evidence="3" type="ORF">AVDCRST_MAG40-2831</name>
</gene>
<evidence type="ECO:0000313" key="3">
    <source>
        <dbReference type="EMBL" id="CAA9349674.1"/>
    </source>
</evidence>
<dbReference type="AlphaFoldDB" id="A0A6J4M4J7"/>
<dbReference type="EMBL" id="CADCTX010000783">
    <property type="protein sequence ID" value="CAA9349674.1"/>
    <property type="molecule type" value="Genomic_DNA"/>
</dbReference>
<protein>
    <recommendedName>
        <fullName evidence="2">Peptidase M28 domain-containing protein</fullName>
    </recommendedName>
</protein>
<feature type="non-terminal residue" evidence="3">
    <location>
        <position position="437"/>
    </location>
</feature>
<evidence type="ECO:0000256" key="1">
    <source>
        <dbReference type="SAM" id="SignalP"/>
    </source>
</evidence>
<accession>A0A6J4M4J7</accession>
<reference evidence="3" key="1">
    <citation type="submission" date="2020-02" db="EMBL/GenBank/DDBJ databases">
        <authorList>
            <person name="Meier V. D."/>
        </authorList>
    </citation>
    <scope>NUCLEOTIDE SEQUENCE</scope>
    <source>
        <strain evidence="3">AVDCRST_MAG40</strain>
    </source>
</reference>
<dbReference type="Gene3D" id="3.50.30.30">
    <property type="match status" value="1"/>
</dbReference>